<evidence type="ECO:0000259" key="3">
    <source>
        <dbReference type="Pfam" id="PF14703"/>
    </source>
</evidence>
<dbReference type="Proteomes" id="UP000186817">
    <property type="component" value="Unassembled WGS sequence"/>
</dbReference>
<dbReference type="InterPro" id="IPR003864">
    <property type="entry name" value="CSC1/OSCA1-like_7TM"/>
</dbReference>
<gene>
    <name evidence="4" type="primary">TMEM63A</name>
    <name evidence="4" type="ORF">AK812_SmicGene41713</name>
</gene>
<dbReference type="InterPro" id="IPR027815">
    <property type="entry name" value="CSC1/OSCA1-like_cyt"/>
</dbReference>
<keyword evidence="5" id="KW-1185">Reference proteome</keyword>
<feature type="transmembrane region" description="Helical" evidence="1">
    <location>
        <begin position="1214"/>
        <end position="1239"/>
    </location>
</feature>
<dbReference type="Pfam" id="PF14703">
    <property type="entry name" value="PHM7_cyt"/>
    <property type="match status" value="1"/>
</dbReference>
<feature type="transmembrane region" description="Helical" evidence="1">
    <location>
        <begin position="1413"/>
        <end position="1431"/>
    </location>
</feature>
<feature type="transmembrane region" description="Helical" evidence="1">
    <location>
        <begin position="80"/>
        <end position="96"/>
    </location>
</feature>
<comment type="caution">
    <text evidence="4">The sequence shown here is derived from an EMBL/GenBank/DDBJ whole genome shotgun (WGS) entry which is preliminary data.</text>
</comment>
<organism evidence="4 5">
    <name type="scientific">Symbiodinium microadriaticum</name>
    <name type="common">Dinoflagellate</name>
    <name type="synonym">Zooxanthella microadriatica</name>
    <dbReference type="NCBI Taxonomy" id="2951"/>
    <lineage>
        <taxon>Eukaryota</taxon>
        <taxon>Sar</taxon>
        <taxon>Alveolata</taxon>
        <taxon>Dinophyceae</taxon>
        <taxon>Suessiales</taxon>
        <taxon>Symbiodiniaceae</taxon>
        <taxon>Symbiodinium</taxon>
    </lineage>
</organism>
<dbReference type="GO" id="GO:0005227">
    <property type="term" value="F:calcium-activated cation channel activity"/>
    <property type="evidence" value="ECO:0007669"/>
    <property type="project" value="InterPro"/>
</dbReference>
<feature type="domain" description="CSC1/OSCA1-like cytosolic" evidence="3">
    <location>
        <begin position="951"/>
        <end position="1100"/>
    </location>
</feature>
<feature type="transmembrane region" description="Helical" evidence="1">
    <location>
        <begin position="200"/>
        <end position="222"/>
    </location>
</feature>
<dbReference type="InterPro" id="IPR045122">
    <property type="entry name" value="Csc1-like"/>
</dbReference>
<dbReference type="GO" id="GO:0005886">
    <property type="term" value="C:plasma membrane"/>
    <property type="evidence" value="ECO:0007669"/>
    <property type="project" value="TreeGrafter"/>
</dbReference>
<dbReference type="EMBL" id="LSRX01001655">
    <property type="protein sequence ID" value="OLP78154.1"/>
    <property type="molecule type" value="Genomic_DNA"/>
</dbReference>
<feature type="transmembrane region" description="Helical" evidence="1">
    <location>
        <begin position="1174"/>
        <end position="1193"/>
    </location>
</feature>
<proteinExistence type="predicted"/>
<feature type="transmembrane region" description="Helical" evidence="1">
    <location>
        <begin position="156"/>
        <end position="180"/>
    </location>
</feature>
<evidence type="ECO:0000313" key="4">
    <source>
        <dbReference type="EMBL" id="OLP78154.1"/>
    </source>
</evidence>
<keyword evidence="1" id="KW-0472">Membrane</keyword>
<feature type="transmembrane region" description="Helical" evidence="1">
    <location>
        <begin position="1311"/>
        <end position="1342"/>
    </location>
</feature>
<dbReference type="OrthoDB" id="415457at2759"/>
<feature type="transmembrane region" description="Helical" evidence="1">
    <location>
        <begin position="1112"/>
        <end position="1132"/>
    </location>
</feature>
<keyword evidence="1" id="KW-1133">Transmembrane helix</keyword>
<keyword evidence="1 4" id="KW-0812">Transmembrane</keyword>
<dbReference type="Pfam" id="PF02714">
    <property type="entry name" value="RSN1_7TM"/>
    <property type="match status" value="1"/>
</dbReference>
<evidence type="ECO:0000259" key="2">
    <source>
        <dbReference type="Pfam" id="PF02714"/>
    </source>
</evidence>
<accession>A0A1Q9C5F2</accession>
<name>A0A1Q9C5F2_SYMMI</name>
<evidence type="ECO:0000256" key="1">
    <source>
        <dbReference type="SAM" id="Phobius"/>
    </source>
</evidence>
<dbReference type="PANTHER" id="PTHR13018:SF5">
    <property type="entry name" value="RE44586P"/>
    <property type="match status" value="1"/>
</dbReference>
<protein>
    <submittedName>
        <fullName evidence="4">Transmembrane protein 63A</fullName>
    </submittedName>
</protein>
<sequence>MDYQCRGLRTCSTAQMDKVEAGVGNHKQDVDEVIGNKVSYQGSLEAEVAHAQASTTRTNIKEWLEDHAQPPVTVGMGQSIALNVITLAAGVTIWLLKRWWRHLRRKPSDESGELQEVSRRLLAHDDCGEYSSRNAFEFSSAFLGPTFHGTALNYLIFLRISAEMCTTLTVVSAFFVIPHWGVQPLLLGGPQGRISLAKDISAEGICLLCLLATVFGVVVLIFTQRMKEAYQKIKSTAMKACAVEVQNKKLFFCLQPREALPKAESKLCASNLSGRCNTCIHRMPKFAQLMGDGGSFVAFSDVKEPNVQTLRQLRQKHWKTIQNVSELTAVVIDEDFVKEYPIEVGPFSHMHFTCDQLSDAGLSQRLKDLKLYLNGSFDNRFQRLVDDPASLKVMQDALPRLVRPDHWRAVVQWAVNFVAEARGKSWDKLAFHEKFHVMIYAMLTGRSHGNVHLDMQQASNLVDLMDSAANLEGLVAMMDDRSNPETYMVSRVAELLREKQVKSLCTVTLVWGLDGNPHKSDLDLHTWVKGTQLYYGKKNVERCCLDFDANASKVEKNPAENISLNQVGTFVMKVNNFNNRDATDVPFKLIVRRSGQESEVHEAVWPRNRAKGTLMEVCQVRVTPENLVEKPVELSEAEQRKLAAKEAEWMQLFGEPVSTLACENDLNVKTVNLALRHSGEAAGYPSAQQLFSKILTAAPKEAKKKGSSLAERCRLETLDGFIQHVTEHESKVEVDIRNFVPGYITRLETETDLLHSKFAVNVFHRKYELPQQPRTDEQSTARFDTSWGLPATAAVHGFVQVNKIWFMILKGARLSPNSSDWPLAGGMYPTNLKPEAHHHRSKWASFHSLTAPKVPQNQSPLFIGSALVGFPNFQFKLDGRQVHMRVRSAMHPRTMPLLDRTVWLTHLPVGDNMTGRPFSLTDQEFHMVEQSLTRAIEEHIREKLQISDEKAKTAVFRVHVPFVVDKWYDLDSRQKETLARLKMKRDQLSTLQAELHQHCLCRCSLRLRIWWLSRQVRRLERKTQDLKHELDDMELSAKRMSGSAFVTFQERKYKATLLEDIPSCWKFHSYAYFNFGQPPFSSVTLRCRRAPHPADVLWENLHIPYYKRGLRLTSATLLLLVFMLVVVTPVSVSSELNTIIPELRKGSHVLRQAVEQRLGVFLPDRGGVWRWMSMQLPTMIILLINSLLLPLIIGEICRFTRSHTLSKVEVNQLLMNYVFLVLNQLLIPLLGLTGIPALLEFLEVKLADHTQDISVLQLLDGSMFSSPGLFYVRYLLNCTFLTNTNSLLNLSQLVVRWLLSQPEPWIFAWGYWYAFTLAILTTAVNLGVLMPSLLPCGALFFAMKYRIDKHILSHRGFLCGPESQGLFIPRVLFIMRMIVAGLWLVIGSSLHFTARTFFEDRWTAPVPLKAVEWFSALLVAAALVVWLWSSWAKASSLHNDKFELLRFSKKDKNIMDRCLDSIFGKLQGELEMHWQRVGQPKVDKAGRFPSEDTSLSLGSLAFTRRDSTEVEEQHGQEMISLVWHCRSWLSSWTEFATRRNLPADLFYLTYFGADESPLFACMYSTSGAYQRRFASVARGTKASEFRPLEVTGLTTFEAGSPQPPEPVMSRTRGHIQAWQAWVQEVRELSDRRAKERTGAKHSRLEGGFDSLRSHSYVCRHSPIAFPRAFHLRLLRDLAVTPTALGKPWPMPPREPLNRSMDLPEVVCRAVMYLDTIPAGKANQLDAPGVAMLDAQIPVARSRS</sequence>
<reference evidence="4 5" key="1">
    <citation type="submission" date="2016-02" db="EMBL/GenBank/DDBJ databases">
        <title>Genome analysis of coral dinoflagellate symbionts highlights evolutionary adaptations to a symbiotic lifestyle.</title>
        <authorList>
            <person name="Aranda M."/>
            <person name="Li Y."/>
            <person name="Liew Y.J."/>
            <person name="Baumgarten S."/>
            <person name="Simakov O."/>
            <person name="Wilson M."/>
            <person name="Piel J."/>
            <person name="Ashoor H."/>
            <person name="Bougouffa S."/>
            <person name="Bajic V.B."/>
            <person name="Ryu T."/>
            <person name="Ravasi T."/>
            <person name="Bayer T."/>
            <person name="Micklem G."/>
            <person name="Kim H."/>
            <person name="Bhak J."/>
            <person name="Lajeunesse T.C."/>
            <person name="Voolstra C.R."/>
        </authorList>
    </citation>
    <scope>NUCLEOTIDE SEQUENCE [LARGE SCALE GENOMIC DNA]</scope>
    <source>
        <strain evidence="4 5">CCMP2467</strain>
    </source>
</reference>
<feature type="domain" description="CSC1/OSCA1-like 7TM region" evidence="2">
    <location>
        <begin position="1116"/>
        <end position="1373"/>
    </location>
</feature>
<dbReference type="PANTHER" id="PTHR13018">
    <property type="entry name" value="PROBABLE MEMBRANE PROTEIN DUF221-RELATED"/>
    <property type="match status" value="1"/>
</dbReference>
<feature type="transmembrane region" description="Helical" evidence="1">
    <location>
        <begin position="1373"/>
        <end position="1393"/>
    </location>
</feature>
<evidence type="ECO:0000313" key="5">
    <source>
        <dbReference type="Proteomes" id="UP000186817"/>
    </source>
</evidence>